<dbReference type="InterPro" id="IPR009001">
    <property type="entry name" value="Transl_elong_EF1A/Init_IF2_C"/>
</dbReference>
<keyword evidence="2" id="KW-0342">GTP-binding</keyword>
<name>A0A9X0UDP3_9PROT</name>
<evidence type="ECO:0000313" key="5">
    <source>
        <dbReference type="Proteomes" id="UP000600101"/>
    </source>
</evidence>
<dbReference type="GO" id="GO:0004020">
    <property type="term" value="F:adenylylsulfate kinase activity"/>
    <property type="evidence" value="ECO:0007669"/>
    <property type="project" value="UniProtKB-EC"/>
</dbReference>
<keyword evidence="5" id="KW-1185">Reference proteome</keyword>
<evidence type="ECO:0000256" key="1">
    <source>
        <dbReference type="ARBA" id="ARBA00022741"/>
    </source>
</evidence>
<dbReference type="AlphaFoldDB" id="A0A9X0UDP3"/>
<dbReference type="RefSeq" id="WP_186770668.1">
    <property type="nucleotide sequence ID" value="NZ_JACOMF010000010.1"/>
</dbReference>
<dbReference type="GO" id="GO:0001514">
    <property type="term" value="P:selenocysteine incorporation"/>
    <property type="evidence" value="ECO:0007669"/>
    <property type="project" value="InterPro"/>
</dbReference>
<dbReference type="InterPro" id="IPR027417">
    <property type="entry name" value="P-loop_NTPase"/>
</dbReference>
<dbReference type="GO" id="GO:0005737">
    <property type="term" value="C:cytoplasm"/>
    <property type="evidence" value="ECO:0007669"/>
    <property type="project" value="InterPro"/>
</dbReference>
<dbReference type="EMBL" id="JACOMF010000010">
    <property type="protein sequence ID" value="MBC4015896.1"/>
    <property type="molecule type" value="Genomic_DNA"/>
</dbReference>
<dbReference type="SUPFAM" id="SSF46785">
    <property type="entry name" value="Winged helix' DNA-binding domain"/>
    <property type="match status" value="1"/>
</dbReference>
<dbReference type="Gene3D" id="1.10.10.10">
    <property type="entry name" value="Winged helix-like DNA-binding domain superfamily/Winged helix DNA-binding domain"/>
    <property type="match status" value="1"/>
</dbReference>
<dbReference type="InterPro" id="IPR015191">
    <property type="entry name" value="SelB_WHD4"/>
</dbReference>
<reference evidence="4" key="1">
    <citation type="submission" date="2020-08" db="EMBL/GenBank/DDBJ databases">
        <authorList>
            <person name="Hu Y."/>
            <person name="Nguyen S.V."/>
            <person name="Li F."/>
            <person name="Fanning S."/>
        </authorList>
    </citation>
    <scope>NUCLEOTIDE SEQUENCE</scope>
    <source>
        <strain evidence="4">SYSU D8009</strain>
    </source>
</reference>
<dbReference type="GO" id="GO:0005525">
    <property type="term" value="F:GTP binding"/>
    <property type="evidence" value="ECO:0007669"/>
    <property type="project" value="UniProtKB-KW"/>
</dbReference>
<organism evidence="4 5">
    <name type="scientific">Siccirubricoccus deserti</name>
    <dbReference type="NCBI Taxonomy" id="2013562"/>
    <lineage>
        <taxon>Bacteria</taxon>
        <taxon>Pseudomonadati</taxon>
        <taxon>Pseudomonadota</taxon>
        <taxon>Alphaproteobacteria</taxon>
        <taxon>Acetobacterales</taxon>
        <taxon>Roseomonadaceae</taxon>
        <taxon>Siccirubricoccus</taxon>
    </lineage>
</organism>
<dbReference type="Pfam" id="PF00009">
    <property type="entry name" value="GTP_EFTU"/>
    <property type="match status" value="1"/>
</dbReference>
<gene>
    <name evidence="4" type="ORF">H7965_11230</name>
</gene>
<feature type="domain" description="Tr-type G" evidence="3">
    <location>
        <begin position="1"/>
        <end position="174"/>
    </location>
</feature>
<dbReference type="SUPFAM" id="SSF50447">
    <property type="entry name" value="Translation proteins"/>
    <property type="match status" value="1"/>
</dbReference>
<proteinExistence type="predicted"/>
<evidence type="ECO:0000256" key="2">
    <source>
        <dbReference type="ARBA" id="ARBA00023134"/>
    </source>
</evidence>
<sequence>MRSALIGVLGHVDHGKSALVRALTGTETDRLAEERARGISIVLGFACLALPDGTELDLVDVPGHERFIRAMVAGATAMRAALLCVDAVEGVRPQSVEHAEIAALLGVRRGVLAVTRADRATAEQAAQAAEAARDLLRRLGLGDWPVIVTSAVTGQGLGELAAALGTLAGPAPPDEAGAAWLPLDRAFSLPGAGTVVTGALRRGWLAPGMEIEILPQGRRALVRGLQSHGRALPAAAPGRRVAVALRGVGREAVTPGDALAAPGLLLPSARLDVQVTLLASAPGPVPRGQPMRLLIGTAETGARLHLLDRDRLAPGESGVAQLRLDAPVAAPVREPFVLRLASPARTIGGGVVLDAAPPRRRVQDAALLQAMAATGPQGAAALRLRAAGPAGLPAEALARIAGLPSAALPARLEMLHGVRLAAGPVLHREECTRAEAVLLAAVEAAQRRDPTGPGPGLGVLRSALPAGLPLEGLAARLVTAGTLELTGGRLRRRGLDVAALLSEADRALLAEVERAFRAAMLAPPDAEAVVGGCRRRATALRHLLRTGVLVRAPDAVQKREVVFHRDALAAARRAIRTHFGTRPDGFLAGECGRLLGISRRFSIPLLEHLDAERFTRRQGDRRIVAEPGAAPRL</sequence>
<dbReference type="SUPFAM" id="SSF52540">
    <property type="entry name" value="P-loop containing nucleoside triphosphate hydrolases"/>
    <property type="match status" value="1"/>
</dbReference>
<dbReference type="PANTHER" id="PTHR43721:SF22">
    <property type="entry name" value="ELONGATION FACTOR TU, MITOCHONDRIAL"/>
    <property type="match status" value="1"/>
</dbReference>
<dbReference type="Pfam" id="PF09107">
    <property type="entry name" value="WHD_3rd_SelB"/>
    <property type="match status" value="1"/>
</dbReference>
<keyword evidence="1" id="KW-0547">Nucleotide-binding</keyword>
<dbReference type="InterPro" id="IPR036390">
    <property type="entry name" value="WH_DNA-bd_sf"/>
</dbReference>
<comment type="caution">
    <text evidence="4">The sequence shown here is derived from an EMBL/GenBank/DDBJ whole genome shotgun (WGS) entry which is preliminary data.</text>
</comment>
<dbReference type="InterPro" id="IPR036388">
    <property type="entry name" value="WH-like_DNA-bd_sf"/>
</dbReference>
<evidence type="ECO:0000259" key="3">
    <source>
        <dbReference type="PROSITE" id="PS51722"/>
    </source>
</evidence>
<accession>A0A9X0UDP3</accession>
<dbReference type="SUPFAM" id="SSF50465">
    <property type="entry name" value="EF-Tu/eEF-1alpha/eIF2-gamma C-terminal domain"/>
    <property type="match status" value="1"/>
</dbReference>
<dbReference type="GO" id="GO:0003746">
    <property type="term" value="F:translation elongation factor activity"/>
    <property type="evidence" value="ECO:0007669"/>
    <property type="project" value="InterPro"/>
</dbReference>
<dbReference type="InterPro" id="IPR009000">
    <property type="entry name" value="Transl_B-barrel_sf"/>
</dbReference>
<dbReference type="Pfam" id="PF25461">
    <property type="entry name" value="Beta-barrel_SelB"/>
    <property type="match status" value="1"/>
</dbReference>
<dbReference type="InterPro" id="IPR057335">
    <property type="entry name" value="Beta-barrel_SelB"/>
</dbReference>
<dbReference type="InterPro" id="IPR050055">
    <property type="entry name" value="EF-Tu_GTPase"/>
</dbReference>
<protein>
    <submittedName>
        <fullName evidence="4">SelB C-terminal domain-containing protein</fullName>
    </submittedName>
</protein>
<dbReference type="GO" id="GO:0003723">
    <property type="term" value="F:RNA binding"/>
    <property type="evidence" value="ECO:0007669"/>
    <property type="project" value="InterPro"/>
</dbReference>
<dbReference type="Gene3D" id="1.10.10.2770">
    <property type="match status" value="1"/>
</dbReference>
<dbReference type="Proteomes" id="UP000600101">
    <property type="component" value="Unassembled WGS sequence"/>
</dbReference>
<dbReference type="Gene3D" id="3.40.50.300">
    <property type="entry name" value="P-loop containing nucleotide triphosphate hydrolases"/>
    <property type="match status" value="1"/>
</dbReference>
<dbReference type="GO" id="GO:0003924">
    <property type="term" value="F:GTPase activity"/>
    <property type="evidence" value="ECO:0007669"/>
    <property type="project" value="InterPro"/>
</dbReference>
<dbReference type="PANTHER" id="PTHR43721">
    <property type="entry name" value="ELONGATION FACTOR TU-RELATED"/>
    <property type="match status" value="1"/>
</dbReference>
<dbReference type="InterPro" id="IPR000795">
    <property type="entry name" value="T_Tr_GTP-bd_dom"/>
</dbReference>
<dbReference type="CDD" id="cd15491">
    <property type="entry name" value="selB_III"/>
    <property type="match status" value="1"/>
</dbReference>
<evidence type="ECO:0000313" key="4">
    <source>
        <dbReference type="EMBL" id="MBC4015896.1"/>
    </source>
</evidence>
<dbReference type="Gene3D" id="2.40.30.10">
    <property type="entry name" value="Translation factors"/>
    <property type="match status" value="1"/>
</dbReference>
<dbReference type="PROSITE" id="PS51722">
    <property type="entry name" value="G_TR_2"/>
    <property type="match status" value="1"/>
</dbReference>